<dbReference type="EMBL" id="CYRY02044230">
    <property type="protein sequence ID" value="VCX39071.1"/>
    <property type="molecule type" value="Genomic_DNA"/>
</dbReference>
<comment type="caution">
    <text evidence="3">The sequence shown here is derived from an EMBL/GenBank/DDBJ whole genome shotgun (WGS) entry which is preliminary data.</text>
</comment>
<dbReference type="InterPro" id="IPR002130">
    <property type="entry name" value="Cyclophilin-type_PPIase_dom"/>
</dbReference>
<organism evidence="3 4">
    <name type="scientific">Gulo gulo</name>
    <name type="common">Wolverine</name>
    <name type="synonym">Gluton</name>
    <dbReference type="NCBI Taxonomy" id="48420"/>
    <lineage>
        <taxon>Eukaryota</taxon>
        <taxon>Metazoa</taxon>
        <taxon>Chordata</taxon>
        <taxon>Craniata</taxon>
        <taxon>Vertebrata</taxon>
        <taxon>Euteleostomi</taxon>
        <taxon>Mammalia</taxon>
        <taxon>Eutheria</taxon>
        <taxon>Laurasiatheria</taxon>
        <taxon>Carnivora</taxon>
        <taxon>Caniformia</taxon>
        <taxon>Musteloidea</taxon>
        <taxon>Mustelidae</taxon>
        <taxon>Guloninae</taxon>
        <taxon>Gulo</taxon>
    </lineage>
</organism>
<keyword evidence="1" id="KW-0413">Isomerase</keyword>
<evidence type="ECO:0000313" key="4">
    <source>
        <dbReference type="Proteomes" id="UP000269945"/>
    </source>
</evidence>
<dbReference type="GO" id="GO:0003755">
    <property type="term" value="F:peptidyl-prolyl cis-trans isomerase activity"/>
    <property type="evidence" value="ECO:0007669"/>
    <property type="project" value="UniProtKB-UniRule"/>
</dbReference>
<dbReference type="AlphaFoldDB" id="A0A9X9M844"/>
<evidence type="ECO:0000256" key="1">
    <source>
        <dbReference type="RuleBase" id="RU363019"/>
    </source>
</evidence>
<name>A0A9X9M844_GULGU</name>
<keyword evidence="1" id="KW-0697">Rotamase</keyword>
<dbReference type="EC" id="5.2.1.8" evidence="1"/>
<accession>A0A9X9M844</accession>
<dbReference type="PANTHER" id="PTHR11071:SF490">
    <property type="entry name" value="PEPTIDYL-PROLYL CIS-TRANS ISOMERASE A"/>
    <property type="match status" value="1"/>
</dbReference>
<evidence type="ECO:0000259" key="2">
    <source>
        <dbReference type="PROSITE" id="PS50072"/>
    </source>
</evidence>
<dbReference type="Pfam" id="PF00160">
    <property type="entry name" value="Pro_isomerase"/>
    <property type="match status" value="1"/>
</dbReference>
<evidence type="ECO:0000313" key="3">
    <source>
        <dbReference type="EMBL" id="VCX39071.1"/>
    </source>
</evidence>
<protein>
    <recommendedName>
        <fullName evidence="1">Peptidyl-prolyl cis-trans isomerase</fullName>
        <shortName evidence="1">PPIase</shortName>
        <ecNumber evidence="1">5.2.1.8</ecNumber>
    </recommendedName>
</protein>
<dbReference type="InterPro" id="IPR029000">
    <property type="entry name" value="Cyclophilin-like_dom_sf"/>
</dbReference>
<dbReference type="GO" id="GO:0005737">
    <property type="term" value="C:cytoplasm"/>
    <property type="evidence" value="ECO:0007669"/>
    <property type="project" value="TreeGrafter"/>
</dbReference>
<dbReference type="PROSITE" id="PS50072">
    <property type="entry name" value="CSA_PPIASE_2"/>
    <property type="match status" value="1"/>
</dbReference>
<dbReference type="GO" id="GO:0006457">
    <property type="term" value="P:protein folding"/>
    <property type="evidence" value="ECO:0007669"/>
    <property type="project" value="TreeGrafter"/>
</dbReference>
<proteinExistence type="inferred from homology"/>
<dbReference type="SUPFAM" id="SSF50891">
    <property type="entry name" value="Cyclophilin-like"/>
    <property type="match status" value="1"/>
</dbReference>
<reference evidence="3 4" key="1">
    <citation type="submission" date="2018-10" db="EMBL/GenBank/DDBJ databases">
        <authorList>
            <person name="Ekblom R."/>
            <person name="Jareborg N."/>
        </authorList>
    </citation>
    <scope>NUCLEOTIDE SEQUENCE [LARGE SCALE GENOMIC DNA]</scope>
    <source>
        <tissue evidence="3">Muscle</tissue>
    </source>
</reference>
<comment type="similarity">
    <text evidence="1">Belongs to the cyclophilin-type PPIase family.</text>
</comment>
<sequence length="91" mass="10133">MVRSSPEGRDLMMNFILKHMGPGTLSMANAGPNTNGFQILRYAAKTEWLDGKYDLWQSGRRNEYCGSCGVLGSRNGRTTEQLTTVDFGQLQ</sequence>
<keyword evidence="4" id="KW-1185">Reference proteome</keyword>
<feature type="domain" description="PPIase cyclophilin-type" evidence="2">
    <location>
        <begin position="14"/>
        <end position="91"/>
    </location>
</feature>
<gene>
    <name evidence="3" type="ORF">BN2614_LOCUS1</name>
</gene>
<dbReference type="PANTHER" id="PTHR11071">
    <property type="entry name" value="PEPTIDYL-PROLYL CIS-TRANS ISOMERASE"/>
    <property type="match status" value="1"/>
</dbReference>
<dbReference type="PRINTS" id="PR00153">
    <property type="entry name" value="CSAPPISMRASE"/>
</dbReference>
<comment type="function">
    <text evidence="1">PPIases accelerate the folding of proteins. It catalyzes the cis-trans isomerization of proline imidic peptide bonds in oligopeptides.</text>
</comment>
<dbReference type="Gene3D" id="2.40.100.10">
    <property type="entry name" value="Cyclophilin-like"/>
    <property type="match status" value="1"/>
</dbReference>
<dbReference type="Proteomes" id="UP000269945">
    <property type="component" value="Unassembled WGS sequence"/>
</dbReference>
<dbReference type="GO" id="GO:0016018">
    <property type="term" value="F:cyclosporin A binding"/>
    <property type="evidence" value="ECO:0007669"/>
    <property type="project" value="TreeGrafter"/>
</dbReference>
<comment type="catalytic activity">
    <reaction evidence="1">
        <text>[protein]-peptidylproline (omega=180) = [protein]-peptidylproline (omega=0)</text>
        <dbReference type="Rhea" id="RHEA:16237"/>
        <dbReference type="Rhea" id="RHEA-COMP:10747"/>
        <dbReference type="Rhea" id="RHEA-COMP:10748"/>
        <dbReference type="ChEBI" id="CHEBI:83833"/>
        <dbReference type="ChEBI" id="CHEBI:83834"/>
        <dbReference type="EC" id="5.2.1.8"/>
    </reaction>
</comment>